<gene>
    <name evidence="3" type="primary">A06g503100.1_BraROA</name>
    <name evidence="3" type="ORF">IGI04_022872</name>
</gene>
<dbReference type="Pfam" id="PF05641">
    <property type="entry name" value="Agenet"/>
    <property type="match status" value="1"/>
</dbReference>
<dbReference type="CDD" id="cd20405">
    <property type="entry name" value="Tudor_Agenet_AtDUF_rpt1_3"/>
    <property type="match status" value="1"/>
</dbReference>
<feature type="domain" description="Agenet" evidence="2">
    <location>
        <begin position="33"/>
        <end position="110"/>
    </location>
</feature>
<dbReference type="InterPro" id="IPR014002">
    <property type="entry name" value="Agenet_dom_plant"/>
</dbReference>
<feature type="compositionally biased region" description="Acidic residues" evidence="1">
    <location>
        <begin position="515"/>
        <end position="596"/>
    </location>
</feature>
<feature type="compositionally biased region" description="Basic and acidic residues" evidence="1">
    <location>
        <begin position="690"/>
        <end position="715"/>
    </location>
</feature>
<proteinExistence type="predicted"/>
<comment type="caution">
    <text evidence="3">The sequence shown here is derived from an EMBL/GenBank/DDBJ whole genome shotgun (WGS) entry which is preliminary data.</text>
</comment>
<feature type="compositionally biased region" description="Basic residues" evidence="1">
    <location>
        <begin position="658"/>
        <end position="667"/>
    </location>
</feature>
<dbReference type="PANTHER" id="PTHR31917:SF149">
    <property type="entry name" value="AGENET DOMAIN-CONTAINING PROTEIN"/>
    <property type="match status" value="1"/>
</dbReference>
<organism evidence="3 4">
    <name type="scientific">Brassica rapa subsp. trilocularis</name>
    <dbReference type="NCBI Taxonomy" id="1813537"/>
    <lineage>
        <taxon>Eukaryota</taxon>
        <taxon>Viridiplantae</taxon>
        <taxon>Streptophyta</taxon>
        <taxon>Embryophyta</taxon>
        <taxon>Tracheophyta</taxon>
        <taxon>Spermatophyta</taxon>
        <taxon>Magnoliopsida</taxon>
        <taxon>eudicotyledons</taxon>
        <taxon>Gunneridae</taxon>
        <taxon>Pentapetalae</taxon>
        <taxon>rosids</taxon>
        <taxon>malvids</taxon>
        <taxon>Brassicales</taxon>
        <taxon>Brassicaceae</taxon>
        <taxon>Brassiceae</taxon>
        <taxon>Brassica</taxon>
    </lineage>
</organism>
<evidence type="ECO:0000259" key="2">
    <source>
        <dbReference type="SMART" id="SM00743"/>
    </source>
</evidence>
<feature type="region of interest" description="Disordered" evidence="1">
    <location>
        <begin position="501"/>
        <end position="787"/>
    </location>
</feature>
<feature type="domain" description="Agenet" evidence="2">
    <location>
        <begin position="112"/>
        <end position="168"/>
    </location>
</feature>
<feature type="compositionally biased region" description="Basic and acidic residues" evidence="1">
    <location>
        <begin position="628"/>
        <end position="644"/>
    </location>
</feature>
<evidence type="ECO:0000313" key="4">
    <source>
        <dbReference type="Proteomes" id="UP000823674"/>
    </source>
</evidence>
<keyword evidence="4" id="KW-1185">Reference proteome</keyword>
<dbReference type="PANTHER" id="PTHR31917">
    <property type="entry name" value="AGENET DOMAIN-CONTAINING PROTEIN-RELATED"/>
    <property type="match status" value="1"/>
</dbReference>
<reference evidence="3 4" key="1">
    <citation type="submission" date="2021-03" db="EMBL/GenBank/DDBJ databases">
        <authorList>
            <person name="King G.J."/>
            <person name="Bancroft I."/>
            <person name="Baten A."/>
            <person name="Bloomfield J."/>
            <person name="Borpatragohain P."/>
            <person name="He Z."/>
            <person name="Irish N."/>
            <person name="Irwin J."/>
            <person name="Liu K."/>
            <person name="Mauleon R.P."/>
            <person name="Moore J."/>
            <person name="Morris R."/>
            <person name="Ostergaard L."/>
            <person name="Wang B."/>
            <person name="Wells R."/>
        </authorList>
    </citation>
    <scope>NUCLEOTIDE SEQUENCE [LARGE SCALE GENOMIC DNA]</scope>
    <source>
        <strain evidence="3">R-o-18</strain>
        <tissue evidence="3">Leaf</tissue>
    </source>
</reference>
<evidence type="ECO:0000313" key="3">
    <source>
        <dbReference type="EMBL" id="KAG5392909.1"/>
    </source>
</evidence>
<evidence type="ECO:0000256" key="1">
    <source>
        <dbReference type="SAM" id="MobiDB-lite"/>
    </source>
</evidence>
<feature type="compositionally biased region" description="Basic residues" evidence="1">
    <location>
        <begin position="751"/>
        <end position="761"/>
    </location>
</feature>
<dbReference type="Proteomes" id="UP000823674">
    <property type="component" value="Chromosome A06"/>
</dbReference>
<protein>
    <recommendedName>
        <fullName evidence="2">Agenet domain-containing protein</fullName>
    </recommendedName>
</protein>
<dbReference type="SMART" id="SM00743">
    <property type="entry name" value="Agenet"/>
    <property type="match status" value="2"/>
</dbReference>
<accession>A0ABQ7M5M9</accession>
<dbReference type="InterPro" id="IPR008395">
    <property type="entry name" value="Agenet-like_dom"/>
</dbReference>
<dbReference type="CDD" id="cd20406">
    <property type="entry name" value="Tudor_Agenet_AtDUF_rpt2_4"/>
    <property type="match status" value="1"/>
</dbReference>
<name>A0ABQ7M5M9_BRACM</name>
<dbReference type="EMBL" id="JADBGQ010000006">
    <property type="protein sequence ID" value="KAG5392909.1"/>
    <property type="molecule type" value="Genomic_DNA"/>
</dbReference>
<sequence length="787" mass="89575">MVGGLVLSSQLRPHADWIGSKWVKSKNKVLSQHMFTRGKLVEMTREISESEKEKIWVRALVITEVRKQGDDRRKFLIKRCTISQNSSDEAEGKHLIVDICKIRPSPPRDLCAEYSLNDYVEVVVTHGWRKGRVTEILLENKYKVYFAATKEDAVFNYTEIRLSMEWLGGGSWIRAHESPSNTLATDEDDTLNDDATKIRSAQESPSITLVLESNEEDKVNDDATEITSSLERHRNTSVLEATEAETQNHETIYGKELPLPHESEDMMDDVATPIIDPQEILRGETMSDSNDKIALPKKISETGTKGVVLQRINKRSNLKLLWALSSVNQLGTFFGISDDGIQFPLCLHWKETKALTIEEVNRFDQMEKVDVKCILGDPGLHSDLVEDVDCEFGRVVDLVKRGYRWKRQNWLNRSVDIAVAEAEVDENNFVPRIDATDQEKIEFLNNKVVSLEERVKYLEGLLNIRGETVKVNGQNADYELDENEVLGVYIDAKRKEIAKRKKNGVRPPREVGHQDEDDVEVEANEGQTQEEEEQHQEDDAEVNEEQPQEEEEQQEEEDTEDDVDDGDKESENPETNEEQKQEEEEQQQEDDTEVNTDVDVGAKGNGSENPVKGSKKRGRKDGEENEDAYEKPVKVTRKSERVTKGGEVNEDASEKPMKGTRKSKRGTKGGEVNEDASEKPMKGTRKSKRGTKDGEENEYAYEKPVKVTRKSERVTKGKKKGVTPPREVQQQVEDHAETNEDGEGNEDASKKHMKFTKKNGRGNKEHNVGTPKSKNKRNNLRKIQLMM</sequence>